<reference evidence="1" key="1">
    <citation type="journal article" date="2021" name="Microb. Physiol.">
        <title>Proteogenomic Insights into the Physiology of Marine, Sulfate-Reducing, Filamentous Desulfonema limicola and Desulfonema magnum.</title>
        <authorList>
            <person name="Schnaars V."/>
            <person name="Wohlbrand L."/>
            <person name="Scheve S."/>
            <person name="Hinrichs C."/>
            <person name="Reinhardt R."/>
            <person name="Rabus R."/>
        </authorList>
    </citation>
    <scope>NUCLEOTIDE SEQUENCE</scope>
    <source>
        <strain evidence="1">4be13</strain>
    </source>
</reference>
<proteinExistence type="predicted"/>
<dbReference type="EMBL" id="CP061800">
    <property type="protein sequence ID" value="QTA85014.1"/>
    <property type="molecule type" value="Genomic_DNA"/>
</dbReference>
<evidence type="ECO:0000313" key="2">
    <source>
        <dbReference type="Proteomes" id="UP000663722"/>
    </source>
</evidence>
<evidence type="ECO:0000313" key="1">
    <source>
        <dbReference type="EMBL" id="QTA85014.1"/>
    </source>
</evidence>
<organism evidence="1 2">
    <name type="scientific">Desulfonema magnum</name>
    <dbReference type="NCBI Taxonomy" id="45655"/>
    <lineage>
        <taxon>Bacteria</taxon>
        <taxon>Pseudomonadati</taxon>
        <taxon>Thermodesulfobacteriota</taxon>
        <taxon>Desulfobacteria</taxon>
        <taxon>Desulfobacterales</taxon>
        <taxon>Desulfococcaceae</taxon>
        <taxon>Desulfonema</taxon>
    </lineage>
</organism>
<gene>
    <name evidence="1" type="ORF">dnm_010180</name>
</gene>
<dbReference type="KEGG" id="dmm:dnm_010180"/>
<sequence>MRWVTLRFTHPTFLKKFRADPECKNFIFAIAKKHFSHSGKIRLLLSQQYCPASPCKCGIFAT</sequence>
<accession>A0A975BGY0</accession>
<dbReference type="Proteomes" id="UP000663722">
    <property type="component" value="Chromosome"/>
</dbReference>
<name>A0A975BGY0_9BACT</name>
<dbReference type="AlphaFoldDB" id="A0A975BGY0"/>
<keyword evidence="2" id="KW-1185">Reference proteome</keyword>
<protein>
    <submittedName>
        <fullName evidence="1">Uncharacterized protein</fullName>
    </submittedName>
</protein>